<dbReference type="Gene3D" id="1.10.10.60">
    <property type="entry name" value="Homeodomain-like"/>
    <property type="match status" value="2"/>
</dbReference>
<dbReference type="InterPro" id="IPR003313">
    <property type="entry name" value="AraC-bd"/>
</dbReference>
<keyword evidence="2" id="KW-0238">DNA-binding</keyword>
<evidence type="ECO:0000259" key="4">
    <source>
        <dbReference type="PROSITE" id="PS01124"/>
    </source>
</evidence>
<keyword evidence="6" id="KW-1185">Reference proteome</keyword>
<dbReference type="SMART" id="SM00342">
    <property type="entry name" value="HTH_ARAC"/>
    <property type="match status" value="1"/>
</dbReference>
<dbReference type="PRINTS" id="PR00032">
    <property type="entry name" value="HTHARAC"/>
</dbReference>
<dbReference type="PROSITE" id="PS01124">
    <property type="entry name" value="HTH_ARAC_FAMILY_2"/>
    <property type="match status" value="1"/>
</dbReference>
<dbReference type="AlphaFoldDB" id="A0A1X7IUS4"/>
<organism evidence="5 6">
    <name type="scientific">Paenibacillus aquistagni</name>
    <dbReference type="NCBI Taxonomy" id="1852522"/>
    <lineage>
        <taxon>Bacteria</taxon>
        <taxon>Bacillati</taxon>
        <taxon>Bacillota</taxon>
        <taxon>Bacilli</taxon>
        <taxon>Bacillales</taxon>
        <taxon>Paenibacillaceae</taxon>
        <taxon>Paenibacillus</taxon>
    </lineage>
</organism>
<dbReference type="EMBL" id="FXAZ01000001">
    <property type="protein sequence ID" value="SMG18644.1"/>
    <property type="molecule type" value="Genomic_DNA"/>
</dbReference>
<sequence length="290" mass="33928">MNNIQFTAPPLPHYIISGRDLIIPGHEHPSRRNLGVFDLLYVLEGTLYIAEEQRQYEVRQGQALILSPNLAHVTTKPCEVPTHYFWLHFQTTGAWQHVEQHDYRLPPANIDYAHISTMDMNPFTIELPIYATIKHPSHMFEAMEELSRLRALMHQQSTRWQQQLVFQEIVQQLANSVEREPRSQAAECAELAADYLRQHYQDNVTAKELGEYLNFHPVYIARCMKKHFGSSPMEYLHRYRVHQAKLLLLHTNHSIARIAEEVGFSQAAYFSTIFTKYEGLPPRAFRQSYR</sequence>
<evidence type="ECO:0000256" key="1">
    <source>
        <dbReference type="ARBA" id="ARBA00023015"/>
    </source>
</evidence>
<evidence type="ECO:0000256" key="2">
    <source>
        <dbReference type="ARBA" id="ARBA00023125"/>
    </source>
</evidence>
<dbReference type="Proteomes" id="UP000193834">
    <property type="component" value="Unassembled WGS sequence"/>
</dbReference>
<dbReference type="GO" id="GO:0003700">
    <property type="term" value="F:DNA-binding transcription factor activity"/>
    <property type="evidence" value="ECO:0007669"/>
    <property type="project" value="InterPro"/>
</dbReference>
<feature type="domain" description="HTH araC/xylS-type" evidence="4">
    <location>
        <begin position="190"/>
        <end position="288"/>
    </location>
</feature>
<dbReference type="PANTHER" id="PTHR43280:SF2">
    <property type="entry name" value="HTH-TYPE TRANSCRIPTIONAL REGULATOR EXSA"/>
    <property type="match status" value="1"/>
</dbReference>
<dbReference type="STRING" id="1852522.SAMN06295960_0819"/>
<evidence type="ECO:0000313" key="5">
    <source>
        <dbReference type="EMBL" id="SMG18644.1"/>
    </source>
</evidence>
<keyword evidence="1" id="KW-0805">Transcription regulation</keyword>
<dbReference type="InterPro" id="IPR037923">
    <property type="entry name" value="HTH-like"/>
</dbReference>
<accession>A0A1X7IUS4</accession>
<dbReference type="RefSeq" id="WP_085493036.1">
    <property type="nucleotide sequence ID" value="NZ_FXAZ01000001.1"/>
</dbReference>
<proteinExistence type="predicted"/>
<protein>
    <submittedName>
        <fullName evidence="5">AraC-like ligand binding domain-containing protein</fullName>
    </submittedName>
</protein>
<dbReference type="InterPro" id="IPR018062">
    <property type="entry name" value="HTH_AraC-typ_CS"/>
</dbReference>
<dbReference type="OrthoDB" id="192171at2"/>
<dbReference type="Pfam" id="PF12833">
    <property type="entry name" value="HTH_18"/>
    <property type="match status" value="1"/>
</dbReference>
<dbReference type="PROSITE" id="PS00041">
    <property type="entry name" value="HTH_ARAC_FAMILY_1"/>
    <property type="match status" value="1"/>
</dbReference>
<dbReference type="GO" id="GO:0043565">
    <property type="term" value="F:sequence-specific DNA binding"/>
    <property type="evidence" value="ECO:0007669"/>
    <property type="project" value="InterPro"/>
</dbReference>
<dbReference type="SUPFAM" id="SSF46689">
    <property type="entry name" value="Homeodomain-like"/>
    <property type="match status" value="2"/>
</dbReference>
<dbReference type="InterPro" id="IPR020449">
    <property type="entry name" value="Tscrpt_reg_AraC-type_HTH"/>
</dbReference>
<reference evidence="5 6" key="1">
    <citation type="submission" date="2017-04" db="EMBL/GenBank/DDBJ databases">
        <authorList>
            <person name="Afonso C.L."/>
            <person name="Miller P.J."/>
            <person name="Scott M.A."/>
            <person name="Spackman E."/>
            <person name="Goraichik I."/>
            <person name="Dimitrov K.M."/>
            <person name="Suarez D.L."/>
            <person name="Swayne D.E."/>
        </authorList>
    </citation>
    <scope>NUCLEOTIDE SEQUENCE [LARGE SCALE GENOMIC DNA]</scope>
    <source>
        <strain evidence="5 6">11</strain>
    </source>
</reference>
<dbReference type="PANTHER" id="PTHR43280">
    <property type="entry name" value="ARAC-FAMILY TRANSCRIPTIONAL REGULATOR"/>
    <property type="match status" value="1"/>
</dbReference>
<dbReference type="Gene3D" id="2.60.120.10">
    <property type="entry name" value="Jelly Rolls"/>
    <property type="match status" value="1"/>
</dbReference>
<keyword evidence="3" id="KW-0804">Transcription</keyword>
<dbReference type="InterPro" id="IPR018060">
    <property type="entry name" value="HTH_AraC"/>
</dbReference>
<name>A0A1X7IUS4_9BACL</name>
<dbReference type="Pfam" id="PF02311">
    <property type="entry name" value="AraC_binding"/>
    <property type="match status" value="1"/>
</dbReference>
<dbReference type="InterPro" id="IPR014710">
    <property type="entry name" value="RmlC-like_jellyroll"/>
</dbReference>
<dbReference type="InterPro" id="IPR009057">
    <property type="entry name" value="Homeodomain-like_sf"/>
</dbReference>
<evidence type="ECO:0000313" key="6">
    <source>
        <dbReference type="Proteomes" id="UP000193834"/>
    </source>
</evidence>
<gene>
    <name evidence="5" type="ORF">SAMN06295960_0819</name>
</gene>
<evidence type="ECO:0000256" key="3">
    <source>
        <dbReference type="ARBA" id="ARBA00023163"/>
    </source>
</evidence>
<dbReference type="SUPFAM" id="SSF51215">
    <property type="entry name" value="Regulatory protein AraC"/>
    <property type="match status" value="1"/>
</dbReference>